<keyword evidence="3" id="KW-1003">Cell membrane</keyword>
<dbReference type="EMBL" id="NHOC01000011">
    <property type="protein sequence ID" value="OUM19636.1"/>
    <property type="molecule type" value="Genomic_DNA"/>
</dbReference>
<reference evidence="9 10" key="1">
    <citation type="submission" date="2017-05" db="EMBL/GenBank/DDBJ databases">
        <title>Butyricicoccus porcorum sp. nov. a butyrate-producing bacterium from the swine intestinal tract.</title>
        <authorList>
            <person name="Trachsel J."/>
            <person name="Humphrey S."/>
            <person name="Allen H.K."/>
        </authorList>
    </citation>
    <scope>NUCLEOTIDE SEQUENCE [LARGE SCALE GENOMIC DNA]</scope>
    <source>
        <strain evidence="9">BB10</strain>
    </source>
</reference>
<comment type="subcellular location">
    <subcellularLocation>
        <location evidence="1">Cell membrane</location>
        <topology evidence="1">Multi-pass membrane protein</topology>
    </subcellularLocation>
</comment>
<name>A0A252F1F0_9FIRM</name>
<dbReference type="InterPro" id="IPR050448">
    <property type="entry name" value="OpgB/LTA_synthase_biosynth"/>
</dbReference>
<evidence type="ECO:0000256" key="1">
    <source>
        <dbReference type="ARBA" id="ARBA00004651"/>
    </source>
</evidence>
<feature type="domain" description="Sulfatase N-terminal" evidence="8">
    <location>
        <begin position="287"/>
        <end position="578"/>
    </location>
</feature>
<proteinExistence type="predicted"/>
<accession>A0A252F1F0</accession>
<dbReference type="CDD" id="cd16015">
    <property type="entry name" value="LTA_synthase"/>
    <property type="match status" value="1"/>
</dbReference>
<evidence type="ECO:0000256" key="2">
    <source>
        <dbReference type="ARBA" id="ARBA00004936"/>
    </source>
</evidence>
<evidence type="ECO:0000256" key="4">
    <source>
        <dbReference type="ARBA" id="ARBA00022692"/>
    </source>
</evidence>
<comment type="caution">
    <text evidence="9">The sequence shown here is derived from an EMBL/GenBank/DDBJ whole genome shotgun (WGS) entry which is preliminary data.</text>
</comment>
<evidence type="ECO:0000313" key="10">
    <source>
        <dbReference type="Proteomes" id="UP000194903"/>
    </source>
</evidence>
<dbReference type="InterPro" id="IPR017850">
    <property type="entry name" value="Alkaline_phosphatase_core_sf"/>
</dbReference>
<dbReference type="Gene3D" id="3.30.1120.170">
    <property type="match status" value="1"/>
</dbReference>
<evidence type="ECO:0000259" key="8">
    <source>
        <dbReference type="Pfam" id="PF00884"/>
    </source>
</evidence>
<dbReference type="Gene3D" id="3.40.720.10">
    <property type="entry name" value="Alkaline Phosphatase, subunit A"/>
    <property type="match status" value="1"/>
</dbReference>
<dbReference type="SUPFAM" id="SSF53649">
    <property type="entry name" value="Alkaline phosphatase-like"/>
    <property type="match status" value="1"/>
</dbReference>
<dbReference type="GO" id="GO:0005886">
    <property type="term" value="C:plasma membrane"/>
    <property type="evidence" value="ECO:0007669"/>
    <property type="project" value="UniProtKB-SubCell"/>
</dbReference>
<dbReference type="OrthoDB" id="5901192at2"/>
<gene>
    <name evidence="9" type="ORF">CBW42_11955</name>
</gene>
<sequence>MISAGMLPEWFRQHSCHCKGVLTCMQKWKERMRGGPLRTAVCAVWMAAAFMGLEVFMRHYICHDLIYPLAFSVVWAVLLTAVVLLFPRRGGKIVFGVLYFVLMAYAIAQAGYYQIFGKMMWLTDIRYASEGAEFANSVFDFLSKGFYISIVLMIAIGVVGVKLVPPTRRRWYHRVTCAAIIVAACAGLYVLPGQVFRADEDLWGAKDEYRRALSLEGTYDIMYDARKVYRICGLYQYTMRDVYKHFIVPHTPAYAAELEQNRETIDAYFDARGDVQTNEMTGLFEGKNVIVVLMESMDDWLIDEDLTPNICRMMGEGINFTDMYTPGYGGVRTFNTEFCVNTGIYLPTDGNLAFSYCTNDFSQSLPSLFRARGYSAESFHYNQPIFYNRGVMHPAMGFEEYVSYADYVSDSTDAALFSDTFPLDNEAVCEKFFGGDSESGQFCSFLITRSAHMPYTYDDELSQYALEQYPEFKGKTGHEEVDCLQAKAKLVDDMFGALRDKLEETGHLDDTVIVAFTDHYVYGMTDKEKLYEESGVDDTLLVEKTPCFIWADGMQPVTVDKTLNTADILPTVCNLFGMQGEYDYLGRDAFDDSYDGYAIFPDGDWISGGVLYRDGAVVKEFYDGAAEQVDLDAMNQTAQDFIDISNLLLKCDYYAKNNSK</sequence>
<protein>
    <recommendedName>
        <fullName evidence="8">Sulfatase N-terminal domain-containing protein</fullName>
    </recommendedName>
</protein>
<feature type="transmembrane region" description="Helical" evidence="7">
    <location>
        <begin position="146"/>
        <end position="164"/>
    </location>
</feature>
<organism evidence="9 10">
    <name type="scientific">Butyricicoccus porcorum</name>
    <dbReference type="NCBI Taxonomy" id="1945634"/>
    <lineage>
        <taxon>Bacteria</taxon>
        <taxon>Bacillati</taxon>
        <taxon>Bacillota</taxon>
        <taxon>Clostridia</taxon>
        <taxon>Eubacteriales</taxon>
        <taxon>Butyricicoccaceae</taxon>
        <taxon>Butyricicoccus</taxon>
    </lineage>
</organism>
<keyword evidence="4 7" id="KW-0812">Transmembrane</keyword>
<dbReference type="PANTHER" id="PTHR47371:SF3">
    <property type="entry name" value="PHOSPHOGLYCEROL TRANSFERASE I"/>
    <property type="match status" value="1"/>
</dbReference>
<evidence type="ECO:0000313" key="9">
    <source>
        <dbReference type="EMBL" id="OUM19636.1"/>
    </source>
</evidence>
<comment type="pathway">
    <text evidence="2">Cell wall biogenesis; lipoteichoic acid biosynthesis.</text>
</comment>
<feature type="transmembrane region" description="Helical" evidence="7">
    <location>
        <begin position="93"/>
        <end position="115"/>
    </location>
</feature>
<dbReference type="AlphaFoldDB" id="A0A252F1F0"/>
<dbReference type="PANTHER" id="PTHR47371">
    <property type="entry name" value="LIPOTEICHOIC ACID SYNTHASE"/>
    <property type="match status" value="1"/>
</dbReference>
<evidence type="ECO:0000256" key="5">
    <source>
        <dbReference type="ARBA" id="ARBA00022989"/>
    </source>
</evidence>
<feature type="transmembrane region" description="Helical" evidence="7">
    <location>
        <begin position="171"/>
        <end position="191"/>
    </location>
</feature>
<keyword evidence="10" id="KW-1185">Reference proteome</keyword>
<keyword evidence="6 7" id="KW-0472">Membrane</keyword>
<feature type="transmembrane region" description="Helical" evidence="7">
    <location>
        <begin position="65"/>
        <end position="86"/>
    </location>
</feature>
<evidence type="ECO:0000256" key="7">
    <source>
        <dbReference type="SAM" id="Phobius"/>
    </source>
</evidence>
<evidence type="ECO:0000256" key="6">
    <source>
        <dbReference type="ARBA" id="ARBA00023136"/>
    </source>
</evidence>
<dbReference type="Proteomes" id="UP000194903">
    <property type="component" value="Unassembled WGS sequence"/>
</dbReference>
<evidence type="ECO:0000256" key="3">
    <source>
        <dbReference type="ARBA" id="ARBA00022475"/>
    </source>
</evidence>
<dbReference type="Pfam" id="PF00884">
    <property type="entry name" value="Sulfatase"/>
    <property type="match status" value="1"/>
</dbReference>
<dbReference type="InterPro" id="IPR000917">
    <property type="entry name" value="Sulfatase_N"/>
</dbReference>
<keyword evidence="5 7" id="KW-1133">Transmembrane helix</keyword>
<feature type="transmembrane region" description="Helical" evidence="7">
    <location>
        <begin position="35"/>
        <end position="53"/>
    </location>
</feature>